<sequence>MTTADIRERLKLISPELRATEGSEMRAITVLMDALDDVCDVIDDQETRIVQLEGVLASYQKALGTPNELAEATAALIKARK</sequence>
<dbReference type="EMBL" id="LAZR01000215">
    <property type="protein sequence ID" value="KKN81407.1"/>
    <property type="molecule type" value="Genomic_DNA"/>
</dbReference>
<protein>
    <submittedName>
        <fullName evidence="1">Uncharacterized protein</fullName>
    </submittedName>
</protein>
<accession>A0A0F9U285</accession>
<dbReference type="AlphaFoldDB" id="A0A0F9U285"/>
<name>A0A0F9U285_9ZZZZ</name>
<evidence type="ECO:0000313" key="1">
    <source>
        <dbReference type="EMBL" id="KKN81407.1"/>
    </source>
</evidence>
<proteinExistence type="predicted"/>
<reference evidence="1" key="1">
    <citation type="journal article" date="2015" name="Nature">
        <title>Complex archaea that bridge the gap between prokaryotes and eukaryotes.</title>
        <authorList>
            <person name="Spang A."/>
            <person name="Saw J.H."/>
            <person name="Jorgensen S.L."/>
            <person name="Zaremba-Niedzwiedzka K."/>
            <person name="Martijn J."/>
            <person name="Lind A.E."/>
            <person name="van Eijk R."/>
            <person name="Schleper C."/>
            <person name="Guy L."/>
            <person name="Ettema T.J."/>
        </authorList>
    </citation>
    <scope>NUCLEOTIDE SEQUENCE</scope>
</reference>
<comment type="caution">
    <text evidence="1">The sequence shown here is derived from an EMBL/GenBank/DDBJ whole genome shotgun (WGS) entry which is preliminary data.</text>
</comment>
<gene>
    <name evidence="1" type="ORF">LCGC14_0320200</name>
</gene>
<organism evidence="1">
    <name type="scientific">marine sediment metagenome</name>
    <dbReference type="NCBI Taxonomy" id="412755"/>
    <lineage>
        <taxon>unclassified sequences</taxon>
        <taxon>metagenomes</taxon>
        <taxon>ecological metagenomes</taxon>
    </lineage>
</organism>